<organism evidence="2 3">
    <name type="scientific">Aeromonas simiae</name>
    <dbReference type="NCBI Taxonomy" id="218936"/>
    <lineage>
        <taxon>Bacteria</taxon>
        <taxon>Pseudomonadati</taxon>
        <taxon>Pseudomonadota</taxon>
        <taxon>Gammaproteobacteria</taxon>
        <taxon>Aeromonadales</taxon>
        <taxon>Aeromonadaceae</taxon>
        <taxon>Aeromonas</taxon>
    </lineage>
</organism>
<evidence type="ECO:0000313" key="3">
    <source>
        <dbReference type="Proteomes" id="UP000594034"/>
    </source>
</evidence>
<feature type="chain" id="PRO_5023870007" evidence="1">
    <location>
        <begin position="21"/>
        <end position="422"/>
    </location>
</feature>
<dbReference type="AlphaFoldDB" id="A0A5J6WV35"/>
<name>A0A5J6WV35_9GAMM</name>
<dbReference type="InterPro" id="IPR010352">
    <property type="entry name" value="DUF945"/>
</dbReference>
<keyword evidence="3" id="KW-1185">Reference proteome</keyword>
<dbReference type="RefSeq" id="WP_193003646.1">
    <property type="nucleotide sequence ID" value="NZ_CP040449.1"/>
</dbReference>
<evidence type="ECO:0000256" key="1">
    <source>
        <dbReference type="SAM" id="SignalP"/>
    </source>
</evidence>
<reference evidence="2 3" key="1">
    <citation type="submission" date="2019-05" db="EMBL/GenBank/DDBJ databases">
        <title>OXA-830, a novel chromosomally encoded expanded-spectrum class D beta-lactamase in Aeromonas simiae.</title>
        <authorList>
            <person name="Zhou W."/>
            <person name="Chen Q."/>
        </authorList>
    </citation>
    <scope>NUCLEOTIDE SEQUENCE [LARGE SCALE GENOMIC DNA]</scope>
    <source>
        <strain evidence="2 3">A6</strain>
    </source>
</reference>
<proteinExistence type="predicted"/>
<gene>
    <name evidence="2" type="ORF">FE240_05140</name>
</gene>
<evidence type="ECO:0000313" key="2">
    <source>
        <dbReference type="EMBL" id="QFI54134.1"/>
    </source>
</evidence>
<protein>
    <submittedName>
        <fullName evidence="2">DUF945 domain-containing protein</fullName>
    </submittedName>
</protein>
<accession>A0A5J6WV35</accession>
<keyword evidence="1" id="KW-0732">Signal</keyword>
<dbReference type="KEGG" id="asim:FE240_05140"/>
<feature type="signal peptide" evidence="1">
    <location>
        <begin position="1"/>
        <end position="20"/>
    </location>
</feature>
<dbReference type="Pfam" id="PF06097">
    <property type="entry name" value="DUF945"/>
    <property type="match status" value="1"/>
</dbReference>
<dbReference type="Proteomes" id="UP000594034">
    <property type="component" value="Chromosome"/>
</dbReference>
<sequence>MKKGVMGGAAAVLLVGGAVAACWFTGQAFDKQVPAELAKAQQLSGIQLEWTPGKTSFLSREGAIKMVLTPEFISSHYPELTPEHPFELYLSTQTRILPLYSTTHVVLDKSRGDLAAGLVELGLQGWEPVLESRNSLWSRRNVSTLTLPEANVAKQGENLKMLPLVLGYDGSLNGSGKLNLDWQGMTFSQPDQQTEINLAHVKGQAELDEIGGVLMVPSSEGDVAGLSVRIGDELNIALQGLSSRSHVEGDDAETLASRYETRLQSLKLAMDGETVALTEGEMVVDIKGMDLEGYRLLQQANSGVDMDQQKLEQALNLLLARGATLSLSNFSAKVNAEPVSLKGNLVLSSTTLDKLTNGVDGLRALTGQFDAILSGKLGNALPQVAPMLQGLTAMGYLKAEGNQLKADINLANGRLTVNSLPL</sequence>
<dbReference type="EMBL" id="CP040449">
    <property type="protein sequence ID" value="QFI54134.1"/>
    <property type="molecule type" value="Genomic_DNA"/>
</dbReference>
<dbReference type="PROSITE" id="PS51257">
    <property type="entry name" value="PROKAR_LIPOPROTEIN"/>
    <property type="match status" value="1"/>
</dbReference>